<dbReference type="PROSITE" id="PS50405">
    <property type="entry name" value="GST_CTER"/>
    <property type="match status" value="1"/>
</dbReference>
<dbReference type="PROSITE" id="PS50404">
    <property type="entry name" value="GST_NTER"/>
    <property type="match status" value="1"/>
</dbReference>
<feature type="domain" description="GST C-terminal" evidence="2">
    <location>
        <begin position="85"/>
        <end position="215"/>
    </location>
</feature>
<dbReference type="InterPro" id="IPR050213">
    <property type="entry name" value="GST_superfamily"/>
</dbReference>
<dbReference type="SUPFAM" id="SSF52833">
    <property type="entry name" value="Thioredoxin-like"/>
    <property type="match status" value="1"/>
</dbReference>
<dbReference type="SUPFAM" id="SSF47616">
    <property type="entry name" value="GST C-terminal domain-like"/>
    <property type="match status" value="1"/>
</dbReference>
<sequence>MESKLPKLTYFNMTGRAEPARLAFWIGGQEFEDVRVEFKDWGKVKPTMQWGTMPELELPSGEKIGQTRSITRFIGKMSGLYPAFDALTAAKIDDVMDICEDLMTSVNKIGQGMEKAEKEKARAEGMKSGKPAAILKAIESYIGAQGKNGCAVGDKLTLADICIFSYTNLVVCGFYDGVSPDVLKDYPKIQAVRKTVGTHPKVVARYAAEKADTPIFNFYKSCTK</sequence>
<evidence type="ECO:0000313" key="3">
    <source>
        <dbReference type="EMBL" id="CAD9769623.1"/>
    </source>
</evidence>
<dbReference type="InterPro" id="IPR036249">
    <property type="entry name" value="Thioredoxin-like_sf"/>
</dbReference>
<dbReference type="InterPro" id="IPR004045">
    <property type="entry name" value="Glutathione_S-Trfase_N"/>
</dbReference>
<name>A0A7S2TV50_9EUKA</name>
<dbReference type="InterPro" id="IPR040079">
    <property type="entry name" value="Glutathione_S-Trfase"/>
</dbReference>
<reference evidence="3" key="1">
    <citation type="submission" date="2021-01" db="EMBL/GenBank/DDBJ databases">
        <authorList>
            <person name="Corre E."/>
            <person name="Pelletier E."/>
            <person name="Niang G."/>
            <person name="Scheremetjew M."/>
            <person name="Finn R."/>
            <person name="Kale V."/>
            <person name="Holt S."/>
            <person name="Cochrane G."/>
            <person name="Meng A."/>
            <person name="Brown T."/>
            <person name="Cohen L."/>
        </authorList>
    </citation>
    <scope>NUCLEOTIDE SEQUENCE</scope>
    <source>
        <strain evidence="3">CCMP622</strain>
    </source>
</reference>
<dbReference type="GO" id="GO:0004364">
    <property type="term" value="F:glutathione transferase activity"/>
    <property type="evidence" value="ECO:0007669"/>
    <property type="project" value="TreeGrafter"/>
</dbReference>
<gene>
    <name evidence="3" type="ORF">LSP00402_LOCUS13606</name>
</gene>
<dbReference type="Pfam" id="PF14497">
    <property type="entry name" value="GST_C_3"/>
    <property type="match status" value="1"/>
</dbReference>
<dbReference type="InterPro" id="IPR036282">
    <property type="entry name" value="Glutathione-S-Trfase_C_sf"/>
</dbReference>
<feature type="domain" description="GST N-terminal" evidence="1">
    <location>
        <begin position="4"/>
        <end position="82"/>
    </location>
</feature>
<dbReference type="Gene3D" id="3.40.30.10">
    <property type="entry name" value="Glutaredoxin"/>
    <property type="match status" value="1"/>
</dbReference>
<dbReference type="InterPro" id="IPR010987">
    <property type="entry name" value="Glutathione-S-Trfase_C-like"/>
</dbReference>
<dbReference type="SFLD" id="SFLDG00363">
    <property type="entry name" value="AMPS_(cytGST):_Alpha-__Mu-__Pi"/>
    <property type="match status" value="1"/>
</dbReference>
<dbReference type="CDD" id="cd03039">
    <property type="entry name" value="GST_N_Sigma_like"/>
    <property type="match status" value="1"/>
</dbReference>
<dbReference type="PANTHER" id="PTHR11571">
    <property type="entry name" value="GLUTATHIONE S-TRANSFERASE"/>
    <property type="match status" value="1"/>
</dbReference>
<dbReference type="Gene3D" id="1.20.1050.10">
    <property type="match status" value="1"/>
</dbReference>
<dbReference type="SFLD" id="SFLDG01205">
    <property type="entry name" value="AMPS.1"/>
    <property type="match status" value="1"/>
</dbReference>
<accession>A0A7S2TV50</accession>
<organism evidence="3">
    <name type="scientific">Lotharella oceanica</name>
    <dbReference type="NCBI Taxonomy" id="641309"/>
    <lineage>
        <taxon>Eukaryota</taxon>
        <taxon>Sar</taxon>
        <taxon>Rhizaria</taxon>
        <taxon>Cercozoa</taxon>
        <taxon>Chlorarachniophyceae</taxon>
        <taxon>Lotharella</taxon>
    </lineage>
</organism>
<evidence type="ECO:0008006" key="4">
    <source>
        <dbReference type="Google" id="ProtNLM"/>
    </source>
</evidence>
<protein>
    <recommendedName>
        <fullName evidence="4">Glutathione S-transferase</fullName>
    </recommendedName>
</protein>
<dbReference type="SFLD" id="SFLDS00019">
    <property type="entry name" value="Glutathione_Transferase_(cytos"/>
    <property type="match status" value="1"/>
</dbReference>
<dbReference type="CDD" id="cd03192">
    <property type="entry name" value="GST_C_Sigma_like"/>
    <property type="match status" value="1"/>
</dbReference>
<evidence type="ECO:0000259" key="2">
    <source>
        <dbReference type="PROSITE" id="PS50405"/>
    </source>
</evidence>
<dbReference type="AlphaFoldDB" id="A0A7S2TV50"/>
<dbReference type="InterPro" id="IPR004046">
    <property type="entry name" value="GST_C"/>
</dbReference>
<dbReference type="PANTHER" id="PTHR11571:SF252">
    <property type="entry name" value="GLUTATHIONE S-TRANSFERASE"/>
    <property type="match status" value="1"/>
</dbReference>
<evidence type="ECO:0000259" key="1">
    <source>
        <dbReference type="PROSITE" id="PS50404"/>
    </source>
</evidence>
<dbReference type="GO" id="GO:0006749">
    <property type="term" value="P:glutathione metabolic process"/>
    <property type="evidence" value="ECO:0007669"/>
    <property type="project" value="TreeGrafter"/>
</dbReference>
<proteinExistence type="predicted"/>
<dbReference type="EMBL" id="HBHP01021863">
    <property type="protein sequence ID" value="CAD9769623.1"/>
    <property type="molecule type" value="Transcribed_RNA"/>
</dbReference>